<accession>A0ABX8S5Q3</accession>
<evidence type="ECO:0000256" key="1">
    <source>
        <dbReference type="SAM" id="MobiDB-lite"/>
    </source>
</evidence>
<feature type="domain" description="HNH nuclease" evidence="2">
    <location>
        <begin position="32"/>
        <end position="84"/>
    </location>
</feature>
<keyword evidence="4" id="KW-1185">Reference proteome</keyword>
<dbReference type="Proteomes" id="UP000887023">
    <property type="component" value="Chromosome"/>
</dbReference>
<dbReference type="InterPro" id="IPR003615">
    <property type="entry name" value="HNH_nuc"/>
</dbReference>
<evidence type="ECO:0000259" key="2">
    <source>
        <dbReference type="SMART" id="SM00507"/>
    </source>
</evidence>
<reference evidence="3" key="1">
    <citation type="submission" date="2021-07" db="EMBL/GenBank/DDBJ databases">
        <title>Candidatus Kaistella beijingensis sp. nov. isolated from a municipal wastewater treatment plant is involved in sludge foaming.</title>
        <authorList>
            <person name="Song Y."/>
            <person name="Liu S.-J."/>
        </authorList>
    </citation>
    <scope>NUCLEOTIDE SEQUENCE</scope>
    <source>
        <strain evidence="3">DSM 43998</strain>
    </source>
</reference>
<evidence type="ECO:0000313" key="3">
    <source>
        <dbReference type="EMBL" id="QXQ13154.1"/>
    </source>
</evidence>
<dbReference type="RefSeq" id="WP_066471264.1">
    <property type="nucleotide sequence ID" value="NZ_CP079105.1"/>
</dbReference>
<sequence>MAAHAWHYLAVFDTHTEQPLYLGRSKRLASPDQRIVATARYGGCSFPACARPALDCEYHHTTAWAEGGCTDVTNLAPVCGHHHGLADHGWAVHHDEYGRIEWLPPAWLDPHRTPRTNTYHRPIHWYHHPTSADHGGASTAVSARQTPTP</sequence>
<name>A0ABX8S5Q3_9ACTN</name>
<evidence type="ECO:0000313" key="4">
    <source>
        <dbReference type="Proteomes" id="UP000887023"/>
    </source>
</evidence>
<feature type="region of interest" description="Disordered" evidence="1">
    <location>
        <begin position="130"/>
        <end position="149"/>
    </location>
</feature>
<protein>
    <submittedName>
        <fullName evidence="3">HNH endonuclease</fullName>
    </submittedName>
</protein>
<keyword evidence="3" id="KW-0378">Hydrolase</keyword>
<dbReference type="SMART" id="SM00507">
    <property type="entry name" value="HNHc"/>
    <property type="match status" value="1"/>
</dbReference>
<dbReference type="GO" id="GO:0004519">
    <property type="term" value="F:endonuclease activity"/>
    <property type="evidence" value="ECO:0007669"/>
    <property type="project" value="UniProtKB-KW"/>
</dbReference>
<dbReference type="EMBL" id="CP079105">
    <property type="protein sequence ID" value="QXQ13154.1"/>
    <property type="molecule type" value="Genomic_DNA"/>
</dbReference>
<gene>
    <name evidence="3" type="ORF">KV203_14860</name>
</gene>
<keyword evidence="3" id="KW-0255">Endonuclease</keyword>
<organism evidence="3 4">
    <name type="scientific">Skermania pinensis</name>
    <dbReference type="NCBI Taxonomy" id="39122"/>
    <lineage>
        <taxon>Bacteria</taxon>
        <taxon>Bacillati</taxon>
        <taxon>Actinomycetota</taxon>
        <taxon>Actinomycetes</taxon>
        <taxon>Mycobacteriales</taxon>
        <taxon>Gordoniaceae</taxon>
        <taxon>Skermania</taxon>
    </lineage>
</organism>
<feature type="compositionally biased region" description="Polar residues" evidence="1">
    <location>
        <begin position="139"/>
        <end position="149"/>
    </location>
</feature>
<dbReference type="Pfam" id="PF02720">
    <property type="entry name" value="DUF222"/>
    <property type="match status" value="1"/>
</dbReference>
<proteinExistence type="predicted"/>
<dbReference type="InterPro" id="IPR003870">
    <property type="entry name" value="DUF222"/>
</dbReference>
<keyword evidence="3" id="KW-0540">Nuclease</keyword>
<dbReference type="CDD" id="cd00085">
    <property type="entry name" value="HNHc"/>
    <property type="match status" value="1"/>
</dbReference>